<keyword evidence="3" id="KW-1185">Reference proteome</keyword>
<keyword evidence="1" id="KW-0472">Membrane</keyword>
<gene>
    <name evidence="2" type="ORF">Ahy_A06g028241</name>
</gene>
<protein>
    <submittedName>
        <fullName evidence="2">Uncharacterized protein</fullName>
    </submittedName>
</protein>
<accession>A0A445CQQ1</accession>
<dbReference type="EMBL" id="SDMP01000006">
    <property type="protein sequence ID" value="RYR53228.1"/>
    <property type="molecule type" value="Genomic_DNA"/>
</dbReference>
<evidence type="ECO:0000313" key="3">
    <source>
        <dbReference type="Proteomes" id="UP000289738"/>
    </source>
</evidence>
<reference evidence="2 3" key="1">
    <citation type="submission" date="2019-01" db="EMBL/GenBank/DDBJ databases">
        <title>Sequencing of cultivated peanut Arachis hypogaea provides insights into genome evolution and oil improvement.</title>
        <authorList>
            <person name="Chen X."/>
        </authorList>
    </citation>
    <scope>NUCLEOTIDE SEQUENCE [LARGE SCALE GENOMIC DNA]</scope>
    <source>
        <strain evidence="3">cv. Fuhuasheng</strain>
        <tissue evidence="2">Leaves</tissue>
    </source>
</reference>
<keyword evidence="1" id="KW-1133">Transmembrane helix</keyword>
<dbReference type="Proteomes" id="UP000289738">
    <property type="component" value="Chromosome A06"/>
</dbReference>
<feature type="transmembrane region" description="Helical" evidence="1">
    <location>
        <begin position="108"/>
        <end position="133"/>
    </location>
</feature>
<dbReference type="AlphaFoldDB" id="A0A445CQQ1"/>
<organism evidence="2 3">
    <name type="scientific">Arachis hypogaea</name>
    <name type="common">Peanut</name>
    <dbReference type="NCBI Taxonomy" id="3818"/>
    <lineage>
        <taxon>Eukaryota</taxon>
        <taxon>Viridiplantae</taxon>
        <taxon>Streptophyta</taxon>
        <taxon>Embryophyta</taxon>
        <taxon>Tracheophyta</taxon>
        <taxon>Spermatophyta</taxon>
        <taxon>Magnoliopsida</taxon>
        <taxon>eudicotyledons</taxon>
        <taxon>Gunneridae</taxon>
        <taxon>Pentapetalae</taxon>
        <taxon>rosids</taxon>
        <taxon>fabids</taxon>
        <taxon>Fabales</taxon>
        <taxon>Fabaceae</taxon>
        <taxon>Papilionoideae</taxon>
        <taxon>50 kb inversion clade</taxon>
        <taxon>dalbergioids sensu lato</taxon>
        <taxon>Dalbergieae</taxon>
        <taxon>Pterocarpus clade</taxon>
        <taxon>Arachis</taxon>
    </lineage>
</organism>
<name>A0A445CQQ1_ARAHY</name>
<comment type="caution">
    <text evidence="2">The sequence shown here is derived from an EMBL/GenBank/DDBJ whole genome shotgun (WGS) entry which is preliminary data.</text>
</comment>
<evidence type="ECO:0000313" key="2">
    <source>
        <dbReference type="EMBL" id="RYR53228.1"/>
    </source>
</evidence>
<evidence type="ECO:0000256" key="1">
    <source>
        <dbReference type="SAM" id="Phobius"/>
    </source>
</evidence>
<keyword evidence="1" id="KW-0812">Transmembrane</keyword>
<sequence length="139" mass="15675">MDTPLKTIDFVCEGNSKFSRERSCRAIFLVVRSKPTSTVELCVGELLVRKVLLDLGSSAGVLFYSTYQKVNLNNKALQPSTNKFVGFIGELAPNTWLCLAIKNSRRPYIQYLVVDLLLMLLDLLFLLTTFVFGSMCRII</sequence>
<proteinExistence type="predicted"/>